<reference evidence="1 2" key="1">
    <citation type="submission" date="2018-12" db="EMBL/GenBank/DDBJ databases">
        <title>The genome of Variovorax gossypii DSM 100435.</title>
        <authorList>
            <person name="Gao J."/>
            <person name="Sun J."/>
        </authorList>
    </citation>
    <scope>NUCLEOTIDE SEQUENCE [LARGE SCALE GENOMIC DNA]</scope>
    <source>
        <strain evidence="1 2">DSM 100435</strain>
    </source>
</reference>
<comment type="caution">
    <text evidence="1">The sequence shown here is derived from an EMBL/GenBank/DDBJ whole genome shotgun (WGS) entry which is preliminary data.</text>
</comment>
<evidence type="ECO:0000313" key="2">
    <source>
        <dbReference type="Proteomes" id="UP000267418"/>
    </source>
</evidence>
<proteinExistence type="predicted"/>
<dbReference type="Proteomes" id="UP000267418">
    <property type="component" value="Unassembled WGS sequence"/>
</dbReference>
<dbReference type="AlphaFoldDB" id="A0A3S0J5W4"/>
<keyword evidence="2" id="KW-1185">Reference proteome</keyword>
<dbReference type="Pfam" id="PF14137">
    <property type="entry name" value="DUF4304"/>
    <property type="match status" value="1"/>
</dbReference>
<dbReference type="EMBL" id="RXOE01000002">
    <property type="protein sequence ID" value="RTQ34529.1"/>
    <property type="molecule type" value="Genomic_DNA"/>
</dbReference>
<organism evidence="1 2">
    <name type="scientific">Variovorax gossypii</name>
    <dbReference type="NCBI Taxonomy" id="1679495"/>
    <lineage>
        <taxon>Bacteria</taxon>
        <taxon>Pseudomonadati</taxon>
        <taxon>Pseudomonadota</taxon>
        <taxon>Betaproteobacteria</taxon>
        <taxon>Burkholderiales</taxon>
        <taxon>Comamonadaceae</taxon>
        <taxon>Variovorax</taxon>
    </lineage>
</organism>
<gene>
    <name evidence="1" type="ORF">EJP69_08865</name>
</gene>
<name>A0A3S0J5W4_9BURK</name>
<protein>
    <submittedName>
        <fullName evidence="1">DUF4304 domain-containing protein</fullName>
    </submittedName>
</protein>
<dbReference type="InterPro" id="IPR025412">
    <property type="entry name" value="DUF4304"/>
</dbReference>
<sequence>MPSTPTRLMSSALKSVLVPELKAAGFAGSFPDFRRDRADVIHFVSVQYDKPGTAFFLECGAHPPGEKTTSWGDVVAQADLRLEYVPLTERARLQGRGGEGGSSLAEGWFSYEGFGDSPEPYRLLAASVASMLPQIEGWLAARERGPNLSTMATA</sequence>
<dbReference type="OrthoDB" id="6914375at2"/>
<accession>A0A3S0J5W4</accession>
<evidence type="ECO:0000313" key="1">
    <source>
        <dbReference type="EMBL" id="RTQ34529.1"/>
    </source>
</evidence>